<gene>
    <name evidence="1" type="ORF">A7Q10_06740</name>
</gene>
<dbReference type="Pfam" id="PF07027">
    <property type="entry name" value="DUF1318"/>
    <property type="match status" value="1"/>
</dbReference>
<dbReference type="PROSITE" id="PS51257">
    <property type="entry name" value="PROKAR_LIPOPROTEIN"/>
    <property type="match status" value="1"/>
</dbReference>
<evidence type="ECO:0000313" key="1">
    <source>
        <dbReference type="EMBL" id="TFE69639.1"/>
    </source>
</evidence>
<dbReference type="EMBL" id="LXQC01000124">
    <property type="protein sequence ID" value="TFE69639.1"/>
    <property type="molecule type" value="Genomic_DNA"/>
</dbReference>
<sequence length="170" mass="19654">MGGTKDIKNIKVKILFGSLALVQVLITSSCRSVHMVPQKPVLYDVNVSVDVKSPPMQQPYYSYGSIQERRRMRMGQVQSLKNSRIIGEGKDGYLHILKSPEDEEYRDYVHKIVDGENRDRQILYNLEAKKNGKEISQVEKEYGQKWQSRAFKGELIEGEEGWQTKNEDLF</sequence>
<evidence type="ECO:0008006" key="3">
    <source>
        <dbReference type="Google" id="ProtNLM"/>
    </source>
</evidence>
<proteinExistence type="predicted"/>
<dbReference type="InterPro" id="IPR008309">
    <property type="entry name" value="YdbL"/>
</dbReference>
<organism evidence="1 2">
    <name type="scientific">Methylacidiphilum caldifontis</name>
    <dbReference type="NCBI Taxonomy" id="2795386"/>
    <lineage>
        <taxon>Bacteria</taxon>
        <taxon>Pseudomonadati</taxon>
        <taxon>Verrucomicrobiota</taxon>
        <taxon>Methylacidiphilae</taxon>
        <taxon>Methylacidiphilales</taxon>
        <taxon>Methylacidiphilaceae</taxon>
        <taxon>Methylacidiphilum (ex Ratnadevi et al. 2023)</taxon>
    </lineage>
</organism>
<dbReference type="Proteomes" id="UP000297713">
    <property type="component" value="Unassembled WGS sequence"/>
</dbReference>
<dbReference type="AlphaFoldDB" id="A0A4Y8PER1"/>
<protein>
    <recommendedName>
        <fullName evidence="3">DUF1318 domain-containing protein</fullName>
    </recommendedName>
</protein>
<evidence type="ECO:0000313" key="2">
    <source>
        <dbReference type="Proteomes" id="UP000297713"/>
    </source>
</evidence>
<comment type="caution">
    <text evidence="1">The sequence shown here is derived from an EMBL/GenBank/DDBJ whole genome shotgun (WGS) entry which is preliminary data.</text>
</comment>
<dbReference type="OrthoDB" id="191000at2"/>
<reference evidence="1 2" key="1">
    <citation type="submission" date="2016-05" db="EMBL/GenBank/DDBJ databases">
        <title>Diversity and Homogeneity among Thermoacidophilic Verrucomicrobia Methanotrophs Linked with Geographical Origin.</title>
        <authorList>
            <person name="Erikstad H.-A."/>
            <person name="Smestad N.B."/>
            <person name="Ceballos R.M."/>
            <person name="Birkeland N.-K."/>
        </authorList>
    </citation>
    <scope>NUCLEOTIDE SEQUENCE [LARGE SCALE GENOMIC DNA]</scope>
    <source>
        <strain evidence="1 2">Phi</strain>
    </source>
</reference>
<accession>A0A4Y8PER1</accession>
<dbReference type="RefSeq" id="WP_134439729.1">
    <property type="nucleotide sequence ID" value="NZ_LXQC01000124.1"/>
</dbReference>
<name>A0A4Y8PER1_9BACT</name>
<keyword evidence="2" id="KW-1185">Reference proteome</keyword>